<evidence type="ECO:0000313" key="3">
    <source>
        <dbReference type="Proteomes" id="UP001254257"/>
    </source>
</evidence>
<dbReference type="RefSeq" id="WP_316021578.1">
    <property type="nucleotide sequence ID" value="NZ_JAWDID010000093.1"/>
</dbReference>
<reference evidence="2 3" key="1">
    <citation type="submission" date="2023-09" db="EMBL/GenBank/DDBJ databases">
        <title>Whole genome shotgun sequencing (WGS) of Bosea sp. ZW T0_25, isolated from stored onions (Allium cepa).</title>
        <authorList>
            <person name="Stoll D.A."/>
            <person name="Huch M."/>
        </authorList>
    </citation>
    <scope>NUCLEOTIDE SEQUENCE [LARGE SCALE GENOMIC DNA]</scope>
    <source>
        <strain evidence="2 3">ZW T0_25</strain>
    </source>
</reference>
<proteinExistence type="predicted"/>
<dbReference type="EMBL" id="JAWDID010000093">
    <property type="protein sequence ID" value="MDU0343883.1"/>
    <property type="molecule type" value="Genomic_DNA"/>
</dbReference>
<evidence type="ECO:0000256" key="1">
    <source>
        <dbReference type="SAM" id="MobiDB-lite"/>
    </source>
</evidence>
<comment type="caution">
    <text evidence="2">The sequence shown here is derived from an EMBL/GenBank/DDBJ whole genome shotgun (WGS) entry which is preliminary data.</text>
</comment>
<keyword evidence="3" id="KW-1185">Reference proteome</keyword>
<evidence type="ECO:0000313" key="2">
    <source>
        <dbReference type="EMBL" id="MDU0343883.1"/>
    </source>
</evidence>
<accession>A0ABU3SGG6</accession>
<organism evidence="2 3">
    <name type="scientific">Bosea rubneri</name>
    <dbReference type="NCBI Taxonomy" id="3075434"/>
    <lineage>
        <taxon>Bacteria</taxon>
        <taxon>Pseudomonadati</taxon>
        <taxon>Pseudomonadota</taxon>
        <taxon>Alphaproteobacteria</taxon>
        <taxon>Hyphomicrobiales</taxon>
        <taxon>Boseaceae</taxon>
        <taxon>Bosea</taxon>
    </lineage>
</organism>
<dbReference type="Proteomes" id="UP001254257">
    <property type="component" value="Unassembled WGS sequence"/>
</dbReference>
<protein>
    <submittedName>
        <fullName evidence="2">Uncharacterized protein</fullName>
    </submittedName>
</protein>
<feature type="region of interest" description="Disordered" evidence="1">
    <location>
        <begin position="1"/>
        <end position="28"/>
    </location>
</feature>
<name>A0ABU3SGG6_9HYPH</name>
<sequence length="66" mass="7313">MSDSSFLIGESFVARPTERPQPAQQSEIQKELDDAQRGLVEMLERSIAEQKAALPFGQGEHLDVTV</sequence>
<gene>
    <name evidence="2" type="ORF">RKE40_28715</name>
</gene>